<protein>
    <submittedName>
        <fullName evidence="2">PaaI family thioesterase</fullName>
    </submittedName>
</protein>
<dbReference type="GO" id="GO:0016790">
    <property type="term" value="F:thiolester hydrolase activity"/>
    <property type="evidence" value="ECO:0007669"/>
    <property type="project" value="UniProtKB-ARBA"/>
</dbReference>
<dbReference type="InterPro" id="IPR052061">
    <property type="entry name" value="PTE-AB_protein"/>
</dbReference>
<dbReference type="PANTHER" id="PTHR47260">
    <property type="entry name" value="UPF0644 PROTEIN PB2B4.06"/>
    <property type="match status" value="1"/>
</dbReference>
<accession>A0A7C3WRM1</accession>
<feature type="domain" description="Thioesterase" evidence="1">
    <location>
        <begin position="62"/>
        <end position="129"/>
    </location>
</feature>
<gene>
    <name evidence="2" type="ORF">ENV62_08995</name>
</gene>
<dbReference type="InterPro" id="IPR029069">
    <property type="entry name" value="HotDog_dom_sf"/>
</dbReference>
<proteinExistence type="predicted"/>
<dbReference type="EMBL" id="DTHB01000053">
    <property type="protein sequence ID" value="HGB15356.1"/>
    <property type="molecule type" value="Genomic_DNA"/>
</dbReference>
<evidence type="ECO:0000259" key="1">
    <source>
        <dbReference type="Pfam" id="PF03061"/>
    </source>
</evidence>
<dbReference type="CDD" id="cd03443">
    <property type="entry name" value="PaaI_thioesterase"/>
    <property type="match status" value="1"/>
</dbReference>
<dbReference type="SUPFAM" id="SSF54637">
    <property type="entry name" value="Thioesterase/thiol ester dehydrase-isomerase"/>
    <property type="match status" value="1"/>
</dbReference>
<dbReference type="Pfam" id="PF03061">
    <property type="entry name" value="4HBT"/>
    <property type="match status" value="1"/>
</dbReference>
<dbReference type="InterPro" id="IPR006683">
    <property type="entry name" value="Thioestr_dom"/>
</dbReference>
<organism evidence="2">
    <name type="scientific">Desulfobacca acetoxidans</name>
    <dbReference type="NCBI Taxonomy" id="60893"/>
    <lineage>
        <taxon>Bacteria</taxon>
        <taxon>Pseudomonadati</taxon>
        <taxon>Thermodesulfobacteriota</taxon>
        <taxon>Desulfobaccia</taxon>
        <taxon>Desulfobaccales</taxon>
        <taxon>Desulfobaccaceae</taxon>
        <taxon>Desulfobacca</taxon>
    </lineage>
</organism>
<sequence>MSTSDKGPPTSWVVTPVADNYCFVCGKDNPKGLQITVTYLPEEAAAETVLALPREYQGWADVIHGGILATLLDEMMAHAVWHFAGPGLTISMETRFHHPLRPEETIRVRGVLTALNGSRRTAEGEIVRLADGRKIASGKSRFLLLGDKVGGGG</sequence>
<dbReference type="Gene3D" id="3.10.129.10">
    <property type="entry name" value="Hotdog Thioesterase"/>
    <property type="match status" value="1"/>
</dbReference>
<comment type="caution">
    <text evidence="2">The sequence shown here is derived from an EMBL/GenBank/DDBJ whole genome shotgun (WGS) entry which is preliminary data.</text>
</comment>
<reference evidence="2" key="1">
    <citation type="journal article" date="2020" name="mSystems">
        <title>Genome- and Community-Level Interaction Insights into Carbon Utilization and Element Cycling Functions of Hydrothermarchaeota in Hydrothermal Sediment.</title>
        <authorList>
            <person name="Zhou Z."/>
            <person name="Liu Y."/>
            <person name="Xu W."/>
            <person name="Pan J."/>
            <person name="Luo Z.H."/>
            <person name="Li M."/>
        </authorList>
    </citation>
    <scope>NUCLEOTIDE SEQUENCE [LARGE SCALE GENOMIC DNA]</scope>
    <source>
        <strain evidence="2">SpSt-776</strain>
    </source>
</reference>
<name>A0A7C3WRM1_9BACT</name>
<dbReference type="PANTHER" id="PTHR47260:SF3">
    <property type="entry name" value="THIOESTERASE FAMILY PROTEIN (AFU_ORTHOLOGUE AFUA_7G03960)"/>
    <property type="match status" value="1"/>
</dbReference>
<evidence type="ECO:0000313" key="2">
    <source>
        <dbReference type="EMBL" id="HGB15356.1"/>
    </source>
</evidence>
<dbReference type="AlphaFoldDB" id="A0A7C3WRM1"/>